<evidence type="ECO:0000313" key="2">
    <source>
        <dbReference type="EMBL" id="TCN41422.1"/>
    </source>
</evidence>
<keyword evidence="3" id="KW-1185">Reference proteome</keyword>
<evidence type="ECO:0000259" key="1">
    <source>
        <dbReference type="Pfam" id="PF23961"/>
    </source>
</evidence>
<sequence length="195" mass="21706">MRETDLFQALRPWLMAATGIEVIEAHPSAPRPEGEYVEVNLIEAVKLAHAVTYLYEEDDTPESDGIKDLYQVPVIPFEWLYSINVYASDPVDKARQVVTWASCDAGAFHLHPLIAQPIERIRRLPVLIDGKWEGRAQFELAIRGYVKRGVITDGAGNEIQIGRVPIDEVLEGTITLGPTDRPGLVSGDYQKPEGD</sequence>
<protein>
    <recommendedName>
        <fullName evidence="1">Phage neck terminator protein gp12-like domain-containing protein</fullName>
    </recommendedName>
</protein>
<reference evidence="2 3" key="1">
    <citation type="submission" date="2019-03" db="EMBL/GenBank/DDBJ databases">
        <title>Genomic Encyclopedia of Type Strains, Phase IV (KMG-IV): sequencing the most valuable type-strain genomes for metagenomic binning, comparative biology and taxonomic classification.</title>
        <authorList>
            <person name="Goeker M."/>
        </authorList>
    </citation>
    <scope>NUCLEOTIDE SEQUENCE [LARGE SCALE GENOMIC DNA]</scope>
    <source>
        <strain evidence="2 3">DSM 18401</strain>
    </source>
</reference>
<evidence type="ECO:0000313" key="3">
    <source>
        <dbReference type="Proteomes" id="UP000295351"/>
    </source>
</evidence>
<proteinExistence type="predicted"/>
<dbReference type="AlphaFoldDB" id="A0A4R2CMX3"/>
<name>A0A4R2CMX3_SHIGR</name>
<dbReference type="NCBIfam" id="NF047498">
    <property type="entry name" value="LIC_12616_fam"/>
    <property type="match status" value="1"/>
</dbReference>
<dbReference type="Pfam" id="PF23961">
    <property type="entry name" value="Phage_tail_terminator_9"/>
    <property type="match status" value="1"/>
</dbReference>
<accession>A0A4R2CMX3</accession>
<comment type="caution">
    <text evidence="2">The sequence shown here is derived from an EMBL/GenBank/DDBJ whole genome shotgun (WGS) entry which is preliminary data.</text>
</comment>
<feature type="domain" description="Phage neck terminator protein gp12-like" evidence="1">
    <location>
        <begin position="5"/>
        <end position="157"/>
    </location>
</feature>
<dbReference type="InterPro" id="IPR057087">
    <property type="entry name" value="Gp12-like"/>
</dbReference>
<dbReference type="Proteomes" id="UP000295351">
    <property type="component" value="Unassembled WGS sequence"/>
</dbReference>
<gene>
    <name evidence="2" type="ORF">EV665_1137</name>
</gene>
<dbReference type="EMBL" id="SLVX01000013">
    <property type="protein sequence ID" value="TCN41422.1"/>
    <property type="molecule type" value="Genomic_DNA"/>
</dbReference>
<dbReference type="RefSeq" id="WP_133035319.1">
    <property type="nucleotide sequence ID" value="NZ_BAABEI010000012.1"/>
</dbReference>
<organism evidence="2 3">
    <name type="scientific">Shinella granuli</name>
    <dbReference type="NCBI Taxonomy" id="323621"/>
    <lineage>
        <taxon>Bacteria</taxon>
        <taxon>Pseudomonadati</taxon>
        <taxon>Pseudomonadota</taxon>
        <taxon>Alphaproteobacteria</taxon>
        <taxon>Hyphomicrobiales</taxon>
        <taxon>Rhizobiaceae</taxon>
        <taxon>Shinella</taxon>
    </lineage>
</organism>